<dbReference type="Gene3D" id="3.40.50.1010">
    <property type="entry name" value="5'-nuclease"/>
    <property type="match status" value="1"/>
</dbReference>
<dbReference type="Proteomes" id="UP000179072">
    <property type="component" value="Unassembled WGS sequence"/>
</dbReference>
<dbReference type="InterPro" id="IPR021139">
    <property type="entry name" value="NYN"/>
</dbReference>
<dbReference type="PANTHER" id="PTHR35458:SF2">
    <property type="entry name" value="SLR0755 PROTEIN"/>
    <property type="match status" value="1"/>
</dbReference>
<gene>
    <name evidence="2" type="ORF">A2957_02010</name>
</gene>
<dbReference type="Pfam" id="PF01936">
    <property type="entry name" value="NYN"/>
    <property type="match status" value="1"/>
</dbReference>
<dbReference type="AlphaFoldDB" id="A0A1F7IM21"/>
<dbReference type="STRING" id="1802060.A2957_02010"/>
<organism evidence="2 3">
    <name type="scientific">Candidatus Roizmanbacteria bacterium RIFCSPLOWO2_01_FULL_38_11</name>
    <dbReference type="NCBI Taxonomy" id="1802060"/>
    <lineage>
        <taxon>Bacteria</taxon>
        <taxon>Candidatus Roizmaniibacteriota</taxon>
    </lineage>
</organism>
<dbReference type="GO" id="GO:0004540">
    <property type="term" value="F:RNA nuclease activity"/>
    <property type="evidence" value="ECO:0007669"/>
    <property type="project" value="InterPro"/>
</dbReference>
<sequence>MSINRTKIYAFIDSQNLNLAIKDQGWDLDFGRFFTYLKDKYKVSKAFIFIGYVPGNEAIYTFLQKTGFIVIFKPTLEYKKQGKAIVKGNVDAELVLHAMIEYGYYDKAIIVTGDGDFHCLIEYLDANNKLKHVIIPNERKYSALLRKFRKYFKYLTGLKMKLQRQRKRGSNLRTKP</sequence>
<protein>
    <recommendedName>
        <fullName evidence="1">NYN domain-containing protein</fullName>
    </recommendedName>
</protein>
<dbReference type="EMBL" id="MGAK01000016">
    <property type="protein sequence ID" value="OGK44429.1"/>
    <property type="molecule type" value="Genomic_DNA"/>
</dbReference>
<reference evidence="2 3" key="1">
    <citation type="journal article" date="2016" name="Nat. Commun.">
        <title>Thousands of microbial genomes shed light on interconnected biogeochemical processes in an aquifer system.</title>
        <authorList>
            <person name="Anantharaman K."/>
            <person name="Brown C.T."/>
            <person name="Hug L.A."/>
            <person name="Sharon I."/>
            <person name="Castelle C.J."/>
            <person name="Probst A.J."/>
            <person name="Thomas B.C."/>
            <person name="Singh A."/>
            <person name="Wilkins M.J."/>
            <person name="Karaoz U."/>
            <person name="Brodie E.L."/>
            <person name="Williams K.H."/>
            <person name="Hubbard S.S."/>
            <person name="Banfield J.F."/>
        </authorList>
    </citation>
    <scope>NUCLEOTIDE SEQUENCE [LARGE SCALE GENOMIC DNA]</scope>
</reference>
<accession>A0A1F7IM21</accession>
<evidence type="ECO:0000313" key="2">
    <source>
        <dbReference type="EMBL" id="OGK44429.1"/>
    </source>
</evidence>
<dbReference type="PANTHER" id="PTHR35458">
    <property type="entry name" value="SLR0755 PROTEIN"/>
    <property type="match status" value="1"/>
</dbReference>
<evidence type="ECO:0000313" key="3">
    <source>
        <dbReference type="Proteomes" id="UP000179072"/>
    </source>
</evidence>
<dbReference type="InterPro" id="IPR047140">
    <property type="entry name" value="LabA"/>
</dbReference>
<evidence type="ECO:0000259" key="1">
    <source>
        <dbReference type="Pfam" id="PF01936"/>
    </source>
</evidence>
<dbReference type="CDD" id="cd10911">
    <property type="entry name" value="PIN_LabA"/>
    <property type="match status" value="1"/>
</dbReference>
<comment type="caution">
    <text evidence="2">The sequence shown here is derived from an EMBL/GenBank/DDBJ whole genome shotgun (WGS) entry which is preliminary data.</text>
</comment>
<name>A0A1F7IM21_9BACT</name>
<feature type="domain" description="NYN" evidence="1">
    <location>
        <begin position="8"/>
        <end position="152"/>
    </location>
</feature>
<proteinExistence type="predicted"/>